<feature type="non-terminal residue" evidence="4">
    <location>
        <position position="59"/>
    </location>
</feature>
<dbReference type="SUPFAM" id="SSF53383">
    <property type="entry name" value="PLP-dependent transferases"/>
    <property type="match status" value="1"/>
</dbReference>
<dbReference type="InterPro" id="IPR015421">
    <property type="entry name" value="PyrdxlP-dep_Trfase_major"/>
</dbReference>
<dbReference type="PANTHER" id="PTHR43643:SF3">
    <property type="entry name" value="HISTIDINOL-PHOSPHATE AMINOTRANSFERASE"/>
    <property type="match status" value="1"/>
</dbReference>
<dbReference type="InterPro" id="IPR015422">
    <property type="entry name" value="PyrdxlP-dep_Trfase_small"/>
</dbReference>
<comment type="caution">
    <text evidence="4">The sequence shown here is derived from an EMBL/GenBank/DDBJ whole genome shotgun (WGS) entry which is preliminary data.</text>
</comment>
<organism evidence="4">
    <name type="scientific">marine sediment metagenome</name>
    <dbReference type="NCBI Taxonomy" id="412755"/>
    <lineage>
        <taxon>unclassified sequences</taxon>
        <taxon>metagenomes</taxon>
        <taxon>ecological metagenomes</taxon>
    </lineage>
</organism>
<evidence type="ECO:0008006" key="5">
    <source>
        <dbReference type="Google" id="ProtNLM"/>
    </source>
</evidence>
<evidence type="ECO:0000256" key="3">
    <source>
        <dbReference type="ARBA" id="ARBA00022898"/>
    </source>
</evidence>
<dbReference type="PANTHER" id="PTHR43643">
    <property type="entry name" value="HISTIDINOL-PHOSPHATE AMINOTRANSFERASE 2"/>
    <property type="match status" value="1"/>
</dbReference>
<dbReference type="Gene3D" id="3.40.640.10">
    <property type="entry name" value="Type I PLP-dependent aspartate aminotransferase-like (Major domain)"/>
    <property type="match status" value="1"/>
</dbReference>
<sequence>QALQTLQPYPAGKPIEEVQREYGLETVIKMASNENPLGPSPKAINAVRQALTESNRYPD</sequence>
<dbReference type="AlphaFoldDB" id="X1V065"/>
<reference evidence="4" key="1">
    <citation type="journal article" date="2014" name="Front. Microbiol.">
        <title>High frequency of phylogenetically diverse reductive dehalogenase-homologous genes in deep subseafloor sedimentary metagenomes.</title>
        <authorList>
            <person name="Kawai M."/>
            <person name="Futagami T."/>
            <person name="Toyoda A."/>
            <person name="Takaki Y."/>
            <person name="Nishi S."/>
            <person name="Hori S."/>
            <person name="Arai W."/>
            <person name="Tsubouchi T."/>
            <person name="Morono Y."/>
            <person name="Uchiyama I."/>
            <person name="Ito T."/>
            <person name="Fujiyama A."/>
            <person name="Inagaki F."/>
            <person name="Takami H."/>
        </authorList>
    </citation>
    <scope>NUCLEOTIDE SEQUENCE</scope>
    <source>
        <strain evidence="4">Expedition CK06-06</strain>
    </source>
</reference>
<keyword evidence="2" id="KW-0808">Transferase</keyword>
<gene>
    <name evidence="4" type="ORF">S12H4_63003</name>
</gene>
<feature type="non-terminal residue" evidence="4">
    <location>
        <position position="1"/>
    </location>
</feature>
<evidence type="ECO:0000256" key="1">
    <source>
        <dbReference type="ARBA" id="ARBA00022576"/>
    </source>
</evidence>
<dbReference type="GO" id="GO:0008483">
    <property type="term" value="F:transaminase activity"/>
    <property type="evidence" value="ECO:0007669"/>
    <property type="project" value="UniProtKB-KW"/>
</dbReference>
<accession>X1V065</accession>
<proteinExistence type="predicted"/>
<dbReference type="InterPro" id="IPR015424">
    <property type="entry name" value="PyrdxlP-dep_Trfase"/>
</dbReference>
<keyword evidence="3" id="KW-0663">Pyridoxal phosphate</keyword>
<protein>
    <recommendedName>
        <fullName evidence="5">Aminotransferase class I/classII domain-containing protein</fullName>
    </recommendedName>
</protein>
<evidence type="ECO:0000256" key="2">
    <source>
        <dbReference type="ARBA" id="ARBA00022679"/>
    </source>
</evidence>
<evidence type="ECO:0000313" key="4">
    <source>
        <dbReference type="EMBL" id="GAJ23138.1"/>
    </source>
</evidence>
<name>X1V065_9ZZZZ</name>
<dbReference type="Gene3D" id="3.90.1150.10">
    <property type="entry name" value="Aspartate Aminotransferase, domain 1"/>
    <property type="match status" value="1"/>
</dbReference>
<dbReference type="InterPro" id="IPR050106">
    <property type="entry name" value="HistidinolP_aminotransfase"/>
</dbReference>
<keyword evidence="1" id="KW-0032">Aminotransferase</keyword>
<dbReference type="EMBL" id="BARW01042573">
    <property type="protein sequence ID" value="GAJ23138.1"/>
    <property type="molecule type" value="Genomic_DNA"/>
</dbReference>